<dbReference type="Gene3D" id="3.90.1180.10">
    <property type="entry name" value="Ribosomal protein L13"/>
    <property type="match status" value="1"/>
</dbReference>
<dbReference type="Pfam" id="PF00572">
    <property type="entry name" value="Ribosomal_L13"/>
    <property type="match status" value="1"/>
</dbReference>
<evidence type="ECO:0000256" key="1">
    <source>
        <dbReference type="ARBA" id="ARBA00006227"/>
    </source>
</evidence>
<gene>
    <name evidence="6 8" type="primary">rplM</name>
    <name evidence="9" type="ORF">CWI81_07190</name>
</gene>
<dbReference type="InterPro" id="IPR005822">
    <property type="entry name" value="Ribosomal_uL13"/>
</dbReference>
<name>A0A432ZDA2_9GAMM</name>
<evidence type="ECO:0000256" key="6">
    <source>
        <dbReference type="HAMAP-Rule" id="MF_01366"/>
    </source>
</evidence>
<evidence type="ECO:0000313" key="9">
    <source>
        <dbReference type="EMBL" id="RUO75904.1"/>
    </source>
</evidence>
<evidence type="ECO:0000256" key="8">
    <source>
        <dbReference type="RuleBase" id="RU003878"/>
    </source>
</evidence>
<dbReference type="NCBIfam" id="TIGR01066">
    <property type="entry name" value="rplM_bact"/>
    <property type="match status" value="1"/>
</dbReference>
<evidence type="ECO:0000256" key="5">
    <source>
        <dbReference type="ARBA" id="ARBA00035201"/>
    </source>
</evidence>
<evidence type="ECO:0000313" key="10">
    <source>
        <dbReference type="Proteomes" id="UP000287908"/>
    </source>
</evidence>
<evidence type="ECO:0000256" key="3">
    <source>
        <dbReference type="ARBA" id="ARBA00022980"/>
    </source>
</evidence>
<dbReference type="InterPro" id="IPR005823">
    <property type="entry name" value="Ribosomal_uL13_bac-type"/>
</dbReference>
<comment type="caution">
    <text evidence="9">The sequence shown here is derived from an EMBL/GenBank/DDBJ whole genome shotgun (WGS) entry which is preliminary data.</text>
</comment>
<organism evidence="9 10">
    <name type="scientific">Idiomarina seosinensis</name>
    <dbReference type="NCBI Taxonomy" id="281739"/>
    <lineage>
        <taxon>Bacteria</taxon>
        <taxon>Pseudomonadati</taxon>
        <taxon>Pseudomonadota</taxon>
        <taxon>Gammaproteobacteria</taxon>
        <taxon>Alteromonadales</taxon>
        <taxon>Idiomarinaceae</taxon>
        <taxon>Idiomarina</taxon>
    </lineage>
</organism>
<proteinExistence type="inferred from homology"/>
<keyword evidence="4 6" id="KW-0687">Ribonucleoprotein</keyword>
<dbReference type="Proteomes" id="UP000287908">
    <property type="component" value="Unassembled WGS sequence"/>
</dbReference>
<comment type="subunit">
    <text evidence="2 6">Part of the 50S ribosomal subunit.</text>
</comment>
<dbReference type="InterPro" id="IPR036899">
    <property type="entry name" value="Ribosomal_uL13_sf"/>
</dbReference>
<dbReference type="OrthoDB" id="9801330at2"/>
<keyword evidence="3 6" id="KW-0689">Ribosomal protein</keyword>
<dbReference type="InterPro" id="IPR023563">
    <property type="entry name" value="Ribosomal_uL13_CS"/>
</dbReference>
<dbReference type="PANTHER" id="PTHR11545:SF2">
    <property type="entry name" value="LARGE RIBOSOMAL SUBUNIT PROTEIN UL13M"/>
    <property type="match status" value="1"/>
</dbReference>
<keyword evidence="10" id="KW-1185">Reference proteome</keyword>
<dbReference type="EMBL" id="PIQF01000002">
    <property type="protein sequence ID" value="RUO75904.1"/>
    <property type="molecule type" value="Genomic_DNA"/>
</dbReference>
<dbReference type="GO" id="GO:0022625">
    <property type="term" value="C:cytosolic large ribosomal subunit"/>
    <property type="evidence" value="ECO:0007669"/>
    <property type="project" value="TreeGrafter"/>
</dbReference>
<dbReference type="GO" id="GO:0017148">
    <property type="term" value="P:negative regulation of translation"/>
    <property type="evidence" value="ECO:0007669"/>
    <property type="project" value="TreeGrafter"/>
</dbReference>
<evidence type="ECO:0000256" key="4">
    <source>
        <dbReference type="ARBA" id="ARBA00023274"/>
    </source>
</evidence>
<dbReference type="GO" id="GO:0003729">
    <property type="term" value="F:mRNA binding"/>
    <property type="evidence" value="ECO:0007669"/>
    <property type="project" value="UniProtKB-ARBA"/>
</dbReference>
<sequence length="142" mass="15934">MKTFVAKPETVKRDWYVVDAEGKTLGRLATEIARRLRGKHKPEYTPHVDTGDYIVVVNAEKVAVSGNKAQDKMYYSHTGFPGGIKSISFEKLIAKKPEMVIQKAVKGMLPRGPLGRAMFRKLKVYAGTEHNHVAQQPKQLDI</sequence>
<evidence type="ECO:0000256" key="7">
    <source>
        <dbReference type="RuleBase" id="RU003877"/>
    </source>
</evidence>
<reference evidence="9 10" key="1">
    <citation type="journal article" date="2011" name="Front. Microbiol.">
        <title>Genomic signatures of strain selection and enhancement in Bacillus atrophaeus var. globigii, a historical biowarfare simulant.</title>
        <authorList>
            <person name="Gibbons H.S."/>
            <person name="Broomall S.M."/>
            <person name="McNew L.A."/>
            <person name="Daligault H."/>
            <person name="Chapman C."/>
            <person name="Bruce D."/>
            <person name="Karavis M."/>
            <person name="Krepps M."/>
            <person name="McGregor P.A."/>
            <person name="Hong C."/>
            <person name="Park K.H."/>
            <person name="Akmal A."/>
            <person name="Feldman A."/>
            <person name="Lin J.S."/>
            <person name="Chang W.E."/>
            <person name="Higgs B.W."/>
            <person name="Demirev P."/>
            <person name="Lindquist J."/>
            <person name="Liem A."/>
            <person name="Fochler E."/>
            <person name="Read T.D."/>
            <person name="Tapia R."/>
            <person name="Johnson S."/>
            <person name="Bishop-Lilly K.A."/>
            <person name="Detter C."/>
            <person name="Han C."/>
            <person name="Sozhamannan S."/>
            <person name="Rosenzweig C.N."/>
            <person name="Skowronski E.W."/>
        </authorList>
    </citation>
    <scope>NUCLEOTIDE SEQUENCE [LARGE SCALE GENOMIC DNA]</scope>
    <source>
        <strain evidence="9 10">CL-SP19</strain>
    </source>
</reference>
<dbReference type="SUPFAM" id="SSF52161">
    <property type="entry name" value="Ribosomal protein L13"/>
    <property type="match status" value="1"/>
</dbReference>
<dbReference type="CDD" id="cd00392">
    <property type="entry name" value="Ribosomal_L13"/>
    <property type="match status" value="1"/>
</dbReference>
<protein>
    <recommendedName>
        <fullName evidence="5 6">Large ribosomal subunit protein uL13</fullName>
    </recommendedName>
</protein>
<dbReference type="PANTHER" id="PTHR11545">
    <property type="entry name" value="RIBOSOMAL PROTEIN L13"/>
    <property type="match status" value="1"/>
</dbReference>
<dbReference type="RefSeq" id="WP_126784630.1">
    <property type="nucleotide sequence ID" value="NZ_PIQF01000002.1"/>
</dbReference>
<accession>A0A432ZDA2</accession>
<dbReference type="HAMAP" id="MF_01366">
    <property type="entry name" value="Ribosomal_uL13"/>
    <property type="match status" value="1"/>
</dbReference>
<comment type="function">
    <text evidence="6 8">This protein is one of the early assembly proteins of the 50S ribosomal subunit, although it is not seen to bind rRNA by itself. It is important during the early stages of 50S assembly.</text>
</comment>
<dbReference type="AlphaFoldDB" id="A0A432ZDA2"/>
<dbReference type="PROSITE" id="PS00783">
    <property type="entry name" value="RIBOSOMAL_L13"/>
    <property type="match status" value="1"/>
</dbReference>
<dbReference type="GO" id="GO:0003735">
    <property type="term" value="F:structural constituent of ribosome"/>
    <property type="evidence" value="ECO:0007669"/>
    <property type="project" value="InterPro"/>
</dbReference>
<comment type="similarity">
    <text evidence="1 6 7">Belongs to the universal ribosomal protein uL13 family.</text>
</comment>
<dbReference type="GO" id="GO:0006412">
    <property type="term" value="P:translation"/>
    <property type="evidence" value="ECO:0007669"/>
    <property type="project" value="UniProtKB-UniRule"/>
</dbReference>
<dbReference type="PIRSF" id="PIRSF002181">
    <property type="entry name" value="Ribosomal_L13"/>
    <property type="match status" value="1"/>
</dbReference>
<dbReference type="FunFam" id="3.90.1180.10:FF:000001">
    <property type="entry name" value="50S ribosomal protein L13"/>
    <property type="match status" value="1"/>
</dbReference>
<evidence type="ECO:0000256" key="2">
    <source>
        <dbReference type="ARBA" id="ARBA00011838"/>
    </source>
</evidence>